<dbReference type="PANTHER" id="PTHR34107">
    <property type="entry name" value="SLL0198 PROTEIN-RELATED"/>
    <property type="match status" value="1"/>
</dbReference>
<name>B4D594_9BACT</name>
<sequence>MLLREIADAAEIGDVAIHRKDAIGGDHLEARAFLRRLAQLRFQVGEVVVFVAVTLRLAKPHTVNDRGVVQFIGYDRVFRAEQRFEQTAIRIEAGRIEDRILGTEKLADLRLQLLVQLLRAADETHRGKSVAPAIQRGMRRGDDLGMLGQTKVIICAEIQDLAFRTRGAGRRRDANVGILRRGDDPLGFIEAGGADVGELLEKVVPKLFNHDRLCLKWLMTWEQLCKDKRFEDAPYKIELNGQGQIVMSPTANYCGVYKFRIGELLRRHLPQGEIVVECAVETSDGTKEADVVWLSRKRWTEVAEDFSCKIAPEICVEVLSPSNTVKEMLYKKDLYLAAGALEYWLCDKQGRIRFFNASGEMAKSKLAPKFPSSVKSIGK</sequence>
<accession>B4D594</accession>
<dbReference type="Proteomes" id="UP000005824">
    <property type="component" value="Unassembled WGS sequence"/>
</dbReference>
<evidence type="ECO:0000259" key="1">
    <source>
        <dbReference type="Pfam" id="PF05685"/>
    </source>
</evidence>
<organism evidence="2 3">
    <name type="scientific">Chthoniobacter flavus Ellin428</name>
    <dbReference type="NCBI Taxonomy" id="497964"/>
    <lineage>
        <taxon>Bacteria</taxon>
        <taxon>Pseudomonadati</taxon>
        <taxon>Verrucomicrobiota</taxon>
        <taxon>Spartobacteria</taxon>
        <taxon>Chthoniobacterales</taxon>
        <taxon>Chthoniobacteraceae</taxon>
        <taxon>Chthoniobacter</taxon>
    </lineage>
</organism>
<evidence type="ECO:0000313" key="2">
    <source>
        <dbReference type="EMBL" id="EDY18299.1"/>
    </source>
</evidence>
<dbReference type="InParanoid" id="B4D594"/>
<dbReference type="EMBL" id="ABVL01000013">
    <property type="protein sequence ID" value="EDY18299.1"/>
    <property type="molecule type" value="Genomic_DNA"/>
</dbReference>
<comment type="caution">
    <text evidence="2">The sequence shown here is derived from an EMBL/GenBank/DDBJ whole genome shotgun (WGS) entry which is preliminary data.</text>
</comment>
<gene>
    <name evidence="2" type="ORF">CfE428DRAFT_4083</name>
</gene>
<dbReference type="InterPro" id="IPR008538">
    <property type="entry name" value="Uma2"/>
</dbReference>
<dbReference type="STRING" id="497964.CfE428DRAFT_4083"/>
<dbReference type="InterPro" id="IPR011335">
    <property type="entry name" value="Restrct_endonuc-II-like"/>
</dbReference>
<dbReference type="AlphaFoldDB" id="B4D594"/>
<dbReference type="SUPFAM" id="SSF52980">
    <property type="entry name" value="Restriction endonuclease-like"/>
    <property type="match status" value="1"/>
</dbReference>
<dbReference type="Gene3D" id="3.90.1570.10">
    <property type="entry name" value="tt1808, chain A"/>
    <property type="match status" value="1"/>
</dbReference>
<proteinExistence type="predicted"/>
<dbReference type="PANTHER" id="PTHR34107:SF4">
    <property type="entry name" value="SLL1222 PROTEIN"/>
    <property type="match status" value="1"/>
</dbReference>
<feature type="domain" description="Putative restriction endonuclease" evidence="1">
    <location>
        <begin position="225"/>
        <end position="355"/>
    </location>
</feature>
<keyword evidence="3" id="KW-1185">Reference proteome</keyword>
<dbReference type="eggNOG" id="COG4636">
    <property type="taxonomic scope" value="Bacteria"/>
</dbReference>
<dbReference type="CDD" id="cd06260">
    <property type="entry name" value="DUF820-like"/>
    <property type="match status" value="1"/>
</dbReference>
<evidence type="ECO:0000313" key="3">
    <source>
        <dbReference type="Proteomes" id="UP000005824"/>
    </source>
</evidence>
<protein>
    <recommendedName>
        <fullName evidence="1">Putative restriction endonuclease domain-containing protein</fullName>
    </recommendedName>
</protein>
<dbReference type="InterPro" id="IPR012296">
    <property type="entry name" value="Nuclease_put_TT1808"/>
</dbReference>
<reference evidence="2 3" key="1">
    <citation type="journal article" date="2011" name="J. Bacteriol.">
        <title>Genome sequence of Chthoniobacter flavus Ellin428, an aerobic heterotrophic soil bacterium.</title>
        <authorList>
            <person name="Kant R."/>
            <person name="van Passel M.W."/>
            <person name="Palva A."/>
            <person name="Lucas S."/>
            <person name="Lapidus A."/>
            <person name="Glavina Del Rio T."/>
            <person name="Dalin E."/>
            <person name="Tice H."/>
            <person name="Bruce D."/>
            <person name="Goodwin L."/>
            <person name="Pitluck S."/>
            <person name="Larimer F.W."/>
            <person name="Land M.L."/>
            <person name="Hauser L."/>
            <person name="Sangwan P."/>
            <person name="de Vos W.M."/>
            <person name="Janssen P.H."/>
            <person name="Smidt H."/>
        </authorList>
    </citation>
    <scope>NUCLEOTIDE SEQUENCE [LARGE SCALE GENOMIC DNA]</scope>
    <source>
        <strain evidence="2 3">Ellin428</strain>
    </source>
</reference>
<dbReference type="Pfam" id="PF05685">
    <property type="entry name" value="Uma2"/>
    <property type="match status" value="1"/>
</dbReference>